<dbReference type="SUPFAM" id="SSF51182">
    <property type="entry name" value="RmlC-like cupins"/>
    <property type="match status" value="1"/>
</dbReference>
<protein>
    <submittedName>
        <fullName evidence="2">Cupin</fullName>
    </submittedName>
</protein>
<dbReference type="EMBL" id="BORJ01000001">
    <property type="protein sequence ID" value="GIN94788.1"/>
    <property type="molecule type" value="Genomic_DNA"/>
</dbReference>
<dbReference type="Pfam" id="PF05899">
    <property type="entry name" value="Cupin_3"/>
    <property type="match status" value="1"/>
</dbReference>
<name>A0ABQ4KRX7_SIMTE</name>
<dbReference type="RefSeq" id="WP_212952896.1">
    <property type="nucleotide sequence ID" value="NZ_BORJ01000001.1"/>
</dbReference>
<comment type="caution">
    <text evidence="2">The sequence shown here is derived from an EMBL/GenBank/DDBJ whole genome shotgun (WGS) entry which is preliminary data.</text>
</comment>
<keyword evidence="3" id="KW-1185">Reference proteome</keyword>
<sequence length="92" mass="10893">MEGFVIKEMSWEEAKKFGIDSWETWESGPDVTEGEFPEQESCYFLDGELHLTVGDKFYLVKPHMFVTFPKGLPCKWDIPRYVKKAYKNDYEL</sequence>
<accession>A0ABQ4KRX7</accession>
<dbReference type="InterPro" id="IPR008579">
    <property type="entry name" value="UGlyAH_Cupin_dom"/>
</dbReference>
<organism evidence="2 3">
    <name type="scientific">Siminovitchia terrae</name>
    <name type="common">Bacillus terrae</name>
    <dbReference type="NCBI Taxonomy" id="1914933"/>
    <lineage>
        <taxon>Bacteria</taxon>
        <taxon>Bacillati</taxon>
        <taxon>Bacillota</taxon>
        <taxon>Bacilli</taxon>
        <taxon>Bacillales</taxon>
        <taxon>Bacillaceae</taxon>
        <taxon>Siminovitchia</taxon>
    </lineage>
</organism>
<dbReference type="Proteomes" id="UP000680670">
    <property type="component" value="Unassembled WGS sequence"/>
</dbReference>
<gene>
    <name evidence="2" type="ORF">J6TS1_06580</name>
</gene>
<dbReference type="InterPro" id="IPR014710">
    <property type="entry name" value="RmlC-like_jellyroll"/>
</dbReference>
<evidence type="ECO:0000313" key="2">
    <source>
        <dbReference type="EMBL" id="GIN94788.1"/>
    </source>
</evidence>
<feature type="domain" description="(S)-ureidoglycine aminohydrolase cupin" evidence="1">
    <location>
        <begin position="18"/>
        <end position="86"/>
    </location>
</feature>
<evidence type="ECO:0000313" key="3">
    <source>
        <dbReference type="Proteomes" id="UP000680670"/>
    </source>
</evidence>
<dbReference type="Gene3D" id="2.60.120.10">
    <property type="entry name" value="Jelly Rolls"/>
    <property type="match status" value="1"/>
</dbReference>
<dbReference type="InterPro" id="IPR011051">
    <property type="entry name" value="RmlC_Cupin_sf"/>
</dbReference>
<proteinExistence type="predicted"/>
<reference evidence="2 3" key="1">
    <citation type="submission" date="2021-03" db="EMBL/GenBank/DDBJ databases">
        <title>Antimicrobial resistance genes in bacteria isolated from Japanese honey, and their potential for conferring macrolide and lincosamide resistance in the American foulbrood pathogen Paenibacillus larvae.</title>
        <authorList>
            <person name="Okamoto M."/>
            <person name="Kumagai M."/>
            <person name="Kanamori H."/>
            <person name="Takamatsu D."/>
        </authorList>
    </citation>
    <scope>NUCLEOTIDE SEQUENCE [LARGE SCALE GENOMIC DNA]</scope>
    <source>
        <strain evidence="2 3">J6TS1</strain>
    </source>
</reference>
<evidence type="ECO:0000259" key="1">
    <source>
        <dbReference type="Pfam" id="PF05899"/>
    </source>
</evidence>